<proteinExistence type="inferred from homology"/>
<dbReference type="PANTHER" id="PTHR30480">
    <property type="entry name" value="BETA-HEXOSAMINIDASE-RELATED"/>
    <property type="match status" value="1"/>
</dbReference>
<dbReference type="InterPro" id="IPR017853">
    <property type="entry name" value="GH"/>
</dbReference>
<comment type="similarity">
    <text evidence="2">Belongs to the glycosyl hydrolase 3 family.</text>
</comment>
<dbReference type="EC" id="3.2.1.52" evidence="3"/>
<dbReference type="GO" id="GO:0009254">
    <property type="term" value="P:peptidoglycan turnover"/>
    <property type="evidence" value="ECO:0007669"/>
    <property type="project" value="TreeGrafter"/>
</dbReference>
<sequence length="223" mass="24755">MKYQNPDISNIIGQMIMVGLHGYTKNDVSSFFESIEGYPIGGVILYDEDITTSPSSLHNIRSPKQLTSFTNALRKYNNIPLLIAIDQEGGKVNRLKPDCGFPDSKTWAELGKINELIITKENAELTAQSLAHYGINLNFAPVLDLSINPNSFIAQKDRCLSSDPKKVIAHSQEFIKAHLDNNVMTVAKHFPGQGSAIGDTHNSFVDVSKTWSSNELFPYKELI</sequence>
<dbReference type="GO" id="GO:0004563">
    <property type="term" value="F:beta-N-acetylhexosaminidase activity"/>
    <property type="evidence" value="ECO:0007669"/>
    <property type="project" value="UniProtKB-EC"/>
</dbReference>
<evidence type="ECO:0000256" key="3">
    <source>
        <dbReference type="ARBA" id="ARBA00012663"/>
    </source>
</evidence>
<organism evidence="7">
    <name type="scientific">marine metagenome</name>
    <dbReference type="NCBI Taxonomy" id="408172"/>
    <lineage>
        <taxon>unclassified sequences</taxon>
        <taxon>metagenomes</taxon>
        <taxon>ecological metagenomes</taxon>
    </lineage>
</organism>
<evidence type="ECO:0000256" key="4">
    <source>
        <dbReference type="ARBA" id="ARBA00022801"/>
    </source>
</evidence>
<dbReference type="Pfam" id="PF00933">
    <property type="entry name" value="Glyco_hydro_3"/>
    <property type="match status" value="1"/>
</dbReference>
<keyword evidence="5" id="KW-0326">Glycosidase</keyword>
<keyword evidence="4" id="KW-0378">Hydrolase</keyword>
<dbReference type="Gene3D" id="3.20.20.300">
    <property type="entry name" value="Glycoside hydrolase, family 3, N-terminal domain"/>
    <property type="match status" value="1"/>
</dbReference>
<feature type="non-terminal residue" evidence="7">
    <location>
        <position position="223"/>
    </location>
</feature>
<name>A0A382DR06_9ZZZZ</name>
<dbReference type="GO" id="GO:0005975">
    <property type="term" value="P:carbohydrate metabolic process"/>
    <property type="evidence" value="ECO:0007669"/>
    <property type="project" value="InterPro"/>
</dbReference>
<dbReference type="InterPro" id="IPR001764">
    <property type="entry name" value="Glyco_hydro_3_N"/>
</dbReference>
<evidence type="ECO:0000256" key="5">
    <source>
        <dbReference type="ARBA" id="ARBA00023295"/>
    </source>
</evidence>
<dbReference type="PANTHER" id="PTHR30480:SF13">
    <property type="entry name" value="BETA-HEXOSAMINIDASE"/>
    <property type="match status" value="1"/>
</dbReference>
<gene>
    <name evidence="7" type="ORF">METZ01_LOCUS193652</name>
</gene>
<dbReference type="EMBL" id="UINC01040643">
    <property type="protein sequence ID" value="SVB40798.1"/>
    <property type="molecule type" value="Genomic_DNA"/>
</dbReference>
<dbReference type="InterPro" id="IPR050226">
    <property type="entry name" value="NagZ_Beta-hexosaminidase"/>
</dbReference>
<evidence type="ECO:0000259" key="6">
    <source>
        <dbReference type="Pfam" id="PF00933"/>
    </source>
</evidence>
<evidence type="ECO:0000256" key="2">
    <source>
        <dbReference type="ARBA" id="ARBA00005336"/>
    </source>
</evidence>
<protein>
    <recommendedName>
        <fullName evidence="3">beta-N-acetylhexosaminidase</fullName>
        <ecNumber evidence="3">3.2.1.52</ecNumber>
    </recommendedName>
</protein>
<reference evidence="7" key="1">
    <citation type="submission" date="2018-05" db="EMBL/GenBank/DDBJ databases">
        <authorList>
            <person name="Lanie J.A."/>
            <person name="Ng W.-L."/>
            <person name="Kazmierczak K.M."/>
            <person name="Andrzejewski T.M."/>
            <person name="Davidsen T.M."/>
            <person name="Wayne K.J."/>
            <person name="Tettelin H."/>
            <person name="Glass J.I."/>
            <person name="Rusch D."/>
            <person name="Podicherti R."/>
            <person name="Tsui H.-C.T."/>
            <person name="Winkler M.E."/>
        </authorList>
    </citation>
    <scope>NUCLEOTIDE SEQUENCE</scope>
</reference>
<dbReference type="InterPro" id="IPR036962">
    <property type="entry name" value="Glyco_hydro_3_N_sf"/>
</dbReference>
<dbReference type="AlphaFoldDB" id="A0A382DR06"/>
<evidence type="ECO:0000313" key="7">
    <source>
        <dbReference type="EMBL" id="SVB40798.1"/>
    </source>
</evidence>
<feature type="domain" description="Glycoside hydrolase family 3 N-terminal" evidence="6">
    <location>
        <begin position="12"/>
        <end position="223"/>
    </location>
</feature>
<accession>A0A382DR06</accession>
<comment type="catalytic activity">
    <reaction evidence="1">
        <text>Hydrolysis of terminal non-reducing N-acetyl-D-hexosamine residues in N-acetyl-beta-D-hexosaminides.</text>
        <dbReference type="EC" id="3.2.1.52"/>
    </reaction>
</comment>
<dbReference type="SUPFAM" id="SSF51445">
    <property type="entry name" value="(Trans)glycosidases"/>
    <property type="match status" value="1"/>
</dbReference>
<evidence type="ECO:0000256" key="1">
    <source>
        <dbReference type="ARBA" id="ARBA00001231"/>
    </source>
</evidence>